<evidence type="ECO:0000259" key="1">
    <source>
        <dbReference type="Pfam" id="PF06094"/>
    </source>
</evidence>
<name>A0ABQ6G953_9BACL</name>
<accession>A0ABQ6G953</accession>
<keyword evidence="3" id="KW-1185">Reference proteome</keyword>
<dbReference type="InterPro" id="IPR013024">
    <property type="entry name" value="GGCT-like"/>
</dbReference>
<evidence type="ECO:0000313" key="3">
    <source>
        <dbReference type="Proteomes" id="UP001157114"/>
    </source>
</evidence>
<dbReference type="RefSeq" id="WP_284237881.1">
    <property type="nucleotide sequence ID" value="NZ_BSSQ01000005.1"/>
</dbReference>
<dbReference type="InterPro" id="IPR036568">
    <property type="entry name" value="GGCT-like_sf"/>
</dbReference>
<dbReference type="Proteomes" id="UP001157114">
    <property type="component" value="Unassembled WGS sequence"/>
</dbReference>
<reference evidence="2 3" key="1">
    <citation type="submission" date="2023-03" db="EMBL/GenBank/DDBJ databases">
        <title>Draft genome sequence of the bacteria which degrade cell wall of Tricholomamatutake.</title>
        <authorList>
            <person name="Konishi Y."/>
            <person name="Fukuta Y."/>
            <person name="Shirasaka N."/>
        </authorList>
    </citation>
    <scope>NUCLEOTIDE SEQUENCE [LARGE SCALE GENOMIC DNA]</scope>
    <source>
        <strain evidence="3">mu1</strain>
    </source>
</reference>
<protein>
    <recommendedName>
        <fullName evidence="1">Gamma-glutamylcyclotransferase AIG2-like domain-containing protein</fullName>
    </recommendedName>
</protein>
<organism evidence="2 3">
    <name type="scientific">Paenibacillus glycanilyticus</name>
    <dbReference type="NCBI Taxonomy" id="126569"/>
    <lineage>
        <taxon>Bacteria</taxon>
        <taxon>Bacillati</taxon>
        <taxon>Bacillota</taxon>
        <taxon>Bacilli</taxon>
        <taxon>Bacillales</taxon>
        <taxon>Paenibacillaceae</taxon>
        <taxon>Paenibacillus</taxon>
    </lineage>
</organism>
<dbReference type="SUPFAM" id="SSF110857">
    <property type="entry name" value="Gamma-glutamyl cyclotransferase-like"/>
    <property type="match status" value="1"/>
</dbReference>
<proteinExistence type="predicted"/>
<evidence type="ECO:0000313" key="2">
    <source>
        <dbReference type="EMBL" id="GLX67152.1"/>
    </source>
</evidence>
<dbReference type="Gene3D" id="3.10.490.10">
    <property type="entry name" value="Gamma-glutamyl cyclotransferase-like"/>
    <property type="match status" value="1"/>
</dbReference>
<feature type="domain" description="Gamma-glutamylcyclotransferase AIG2-like" evidence="1">
    <location>
        <begin position="9"/>
        <end position="127"/>
    </location>
</feature>
<dbReference type="CDD" id="cd06661">
    <property type="entry name" value="GGCT_like"/>
    <property type="match status" value="1"/>
</dbReference>
<dbReference type="EMBL" id="BSSQ01000005">
    <property type="protein sequence ID" value="GLX67152.1"/>
    <property type="molecule type" value="Genomic_DNA"/>
</dbReference>
<dbReference type="Pfam" id="PF06094">
    <property type="entry name" value="GGACT"/>
    <property type="match status" value="1"/>
</dbReference>
<gene>
    <name evidence="2" type="ORF">MU1_14960</name>
</gene>
<sequence>MTTRQTVNVFVYGSLLPGLINHHVVSPFLISSRSGVIAGRLVDVGAYPAAVRDKGAKDSGSIIQGLWMTIDAAGLVSLDELEEFYGIEELNDYERVWVRDAVDPTLAGWVYIWPDDRGYPAVPKSYWPE</sequence>
<dbReference type="InterPro" id="IPR009288">
    <property type="entry name" value="AIG2-like_dom"/>
</dbReference>
<comment type="caution">
    <text evidence="2">The sequence shown here is derived from an EMBL/GenBank/DDBJ whole genome shotgun (WGS) entry which is preliminary data.</text>
</comment>